<dbReference type="GO" id="GO:0043709">
    <property type="term" value="P:cell adhesion involved in single-species biofilm formation"/>
    <property type="evidence" value="ECO:0007669"/>
    <property type="project" value="InterPro"/>
</dbReference>
<evidence type="ECO:0000313" key="2">
    <source>
        <dbReference type="EMBL" id="SPL71679.1"/>
    </source>
</evidence>
<name>A0A2U3N2B2_9GAMM</name>
<dbReference type="OrthoDB" id="6691414at2"/>
<evidence type="ECO:0000256" key="1">
    <source>
        <dbReference type="SAM" id="Phobius"/>
    </source>
</evidence>
<dbReference type="Proteomes" id="UP000245974">
    <property type="component" value="Unassembled WGS sequence"/>
</dbReference>
<feature type="transmembrane region" description="Helical" evidence="1">
    <location>
        <begin position="61"/>
        <end position="83"/>
    </location>
</feature>
<keyword evidence="1" id="KW-0472">Membrane</keyword>
<reference evidence="3" key="1">
    <citation type="submission" date="2018-03" db="EMBL/GenBank/DDBJ databases">
        <authorList>
            <person name="Blom J."/>
        </authorList>
    </citation>
    <scope>NUCLEOTIDE SEQUENCE [LARGE SCALE GENOMIC DNA]</scope>
    <source>
        <strain evidence="3">KPC-SM-21</strain>
    </source>
</reference>
<proteinExistence type="predicted"/>
<sequence>MKSNNLIIDLRRKLPWHKRYMSNTSTAMMWACWLFLWRPIVLVIGLIGLQKPHLVHEVLHAFGIGVQHGITALIACAVALWLWSHFIPAKTVKKSEVKTTDDYAEYFALPMTQIEHGREQKISTVHHDENGRITFIE</sequence>
<keyword evidence="3" id="KW-1185">Reference proteome</keyword>
<dbReference type="RefSeq" id="WP_121975105.1">
    <property type="nucleotide sequence ID" value="NZ_OOGT01000161.1"/>
</dbReference>
<dbReference type="Pfam" id="PF13994">
    <property type="entry name" value="PgaD"/>
    <property type="match status" value="1"/>
</dbReference>
<dbReference type="EMBL" id="OOGT01000161">
    <property type="protein sequence ID" value="SPL71679.1"/>
    <property type="molecule type" value="Genomic_DNA"/>
</dbReference>
<dbReference type="AlphaFoldDB" id="A0A2U3N2B2"/>
<evidence type="ECO:0008006" key="4">
    <source>
        <dbReference type="Google" id="ProtNLM"/>
    </source>
</evidence>
<protein>
    <recommendedName>
        <fullName evidence="4">Poly-beta-1,6-N-acetyl-D-glucosamine biosynthesis protein PgaD</fullName>
    </recommendedName>
</protein>
<feature type="transmembrane region" description="Helical" evidence="1">
    <location>
        <begin position="27"/>
        <end position="49"/>
    </location>
</feature>
<accession>A0A2U3N2B2</accession>
<organism evidence="2 3">
    <name type="scientific">Acinetobacter stercoris</name>
    <dbReference type="NCBI Taxonomy" id="2126983"/>
    <lineage>
        <taxon>Bacteria</taxon>
        <taxon>Pseudomonadati</taxon>
        <taxon>Pseudomonadota</taxon>
        <taxon>Gammaproteobacteria</taxon>
        <taxon>Moraxellales</taxon>
        <taxon>Moraxellaceae</taxon>
        <taxon>Acinetobacter</taxon>
    </lineage>
</organism>
<evidence type="ECO:0000313" key="3">
    <source>
        <dbReference type="Proteomes" id="UP000245974"/>
    </source>
</evidence>
<dbReference type="InterPro" id="IPR023829">
    <property type="entry name" value="PGA_PgaD"/>
</dbReference>
<dbReference type="InParanoid" id="A0A2U3N2B2"/>
<dbReference type="NCBIfam" id="TIGR03940">
    <property type="entry name" value="PGA_PgaD"/>
    <property type="match status" value="1"/>
</dbReference>
<keyword evidence="1" id="KW-1133">Transmembrane helix</keyword>
<keyword evidence="1" id="KW-0812">Transmembrane</keyword>
<gene>
    <name evidence="2" type="ORF">KPC_2857</name>
</gene>